<dbReference type="CDD" id="cd03241">
    <property type="entry name" value="ABC_RecN"/>
    <property type="match status" value="1"/>
</dbReference>
<evidence type="ECO:0000256" key="7">
    <source>
        <dbReference type="ARBA" id="ARBA00023204"/>
    </source>
</evidence>
<comment type="function">
    <text evidence="1 9">May be involved in recombinational repair of damaged DNA.</text>
</comment>
<proteinExistence type="inferred from homology"/>
<protein>
    <recommendedName>
        <fullName evidence="3 9">DNA repair protein RecN</fullName>
    </recommendedName>
    <alternativeName>
        <fullName evidence="8 9">Recombination protein N</fullName>
    </alternativeName>
</protein>
<evidence type="ECO:0000313" key="12">
    <source>
        <dbReference type="EMBL" id="KGN99136.1"/>
    </source>
</evidence>
<evidence type="ECO:0000256" key="6">
    <source>
        <dbReference type="ARBA" id="ARBA00022840"/>
    </source>
</evidence>
<dbReference type="GO" id="GO:0006281">
    <property type="term" value="P:DNA repair"/>
    <property type="evidence" value="ECO:0007669"/>
    <property type="project" value="UniProtKB-KW"/>
</dbReference>
<dbReference type="GO" id="GO:0005524">
    <property type="term" value="F:ATP binding"/>
    <property type="evidence" value="ECO:0007669"/>
    <property type="project" value="UniProtKB-KW"/>
</dbReference>
<evidence type="ECO:0000256" key="4">
    <source>
        <dbReference type="ARBA" id="ARBA00022741"/>
    </source>
</evidence>
<evidence type="ECO:0000256" key="5">
    <source>
        <dbReference type="ARBA" id="ARBA00022763"/>
    </source>
</evidence>
<dbReference type="NCBIfam" id="TIGR00634">
    <property type="entry name" value="recN"/>
    <property type="match status" value="1"/>
</dbReference>
<dbReference type="GO" id="GO:0006310">
    <property type="term" value="P:DNA recombination"/>
    <property type="evidence" value="ECO:0007669"/>
    <property type="project" value="InterPro"/>
</dbReference>
<evidence type="ECO:0000256" key="2">
    <source>
        <dbReference type="ARBA" id="ARBA00009441"/>
    </source>
</evidence>
<evidence type="ECO:0000256" key="8">
    <source>
        <dbReference type="ARBA" id="ARBA00033408"/>
    </source>
</evidence>
<dbReference type="RefSeq" id="WP_036882794.1">
    <property type="nucleotide sequence ID" value="NZ_JQZW01000002.1"/>
</dbReference>
<dbReference type="Pfam" id="PF02463">
    <property type="entry name" value="SMC_N"/>
    <property type="match status" value="1"/>
</dbReference>
<evidence type="ECO:0000256" key="10">
    <source>
        <dbReference type="SAM" id="Coils"/>
    </source>
</evidence>
<evidence type="ECO:0000259" key="11">
    <source>
        <dbReference type="Pfam" id="PF02463"/>
    </source>
</evidence>
<evidence type="ECO:0000256" key="3">
    <source>
        <dbReference type="ARBA" id="ARBA00021315"/>
    </source>
</evidence>
<dbReference type="eggNOG" id="COG0497">
    <property type="taxonomic scope" value="Bacteria"/>
</dbReference>
<evidence type="ECO:0000256" key="1">
    <source>
        <dbReference type="ARBA" id="ARBA00003618"/>
    </source>
</evidence>
<keyword evidence="6" id="KW-0067">ATP-binding</keyword>
<feature type="domain" description="RecF/RecN/SMC N-terminal" evidence="11">
    <location>
        <begin position="1"/>
        <end position="505"/>
    </location>
</feature>
<comment type="similarity">
    <text evidence="2 9">Belongs to the RecN family.</text>
</comment>
<sequence length="555" mass="61827">MLSRLTISNFVLIDYLSVEFSSGYTSVTGETGAGKSLFVGALSLLLGKRAESSMIKQGATKCIIEGEFATIPQQAEQWLQENDLLFEGEEYCLLRRELATSGRGRCFINDTPVSLTQLAELGAMLLDIHSQHQNLSLTGSSFQMRMVDKMLPSLAPFEAYTNAYAEYRGAEKALAQLTEEIRRGKEEYDYNLFKYNELNEAQLKENEETELAEQEEQLSHADEIKAGLFETLSLLEGEGEGALSLLLQAERALQSVATKVSTLEEYAERLHSCRIELNDVRTDLGNLSESVESNPLLLEQVTDRLDLLNTLFQKYRVASSQELITLRDQLKALLQQHEDQDMLLQEAEQRLAEARQSMDQAAAVLTEMRRTVAQKIAERLTEDLHQLEMPHAYIEVALTPTDSPTPMGYDQVILLFGANGAKDIRPIGEVASGGEIARVMLAVKAMLAERDQLPTLLFDEIDTGVSGRVADKMGKILQSMGHYLQVIAITHLPQMAARSGAQMCIAKRYDEQQMAHTELTLLDAQQREDEIARLISGDTITEAARAAARELLNND</sequence>
<dbReference type="OrthoDB" id="9806954at2"/>
<feature type="coiled-coil region" evidence="10">
    <location>
        <begin position="320"/>
        <end position="371"/>
    </location>
</feature>
<comment type="caution">
    <text evidence="12">The sequence shown here is derived from an EMBL/GenBank/DDBJ whole genome shotgun (WGS) entry which is preliminary data.</text>
</comment>
<keyword evidence="10" id="KW-0175">Coiled coil</keyword>
<accession>A0A0A2G7A0</accession>
<dbReference type="Proteomes" id="UP000030134">
    <property type="component" value="Unassembled WGS sequence"/>
</dbReference>
<dbReference type="STRING" id="266762.HQ36_01365"/>
<dbReference type="PIRSF" id="PIRSF003128">
    <property type="entry name" value="RecN"/>
    <property type="match status" value="1"/>
</dbReference>
<name>A0A0A2G7A0_9PORP</name>
<dbReference type="SUPFAM" id="SSF52540">
    <property type="entry name" value="P-loop containing nucleoside triphosphate hydrolases"/>
    <property type="match status" value="2"/>
</dbReference>
<dbReference type="EMBL" id="JQZW01000002">
    <property type="protein sequence ID" value="KGN99136.1"/>
    <property type="molecule type" value="Genomic_DNA"/>
</dbReference>
<reference evidence="12 13" key="1">
    <citation type="submission" date="2014-08" db="EMBL/GenBank/DDBJ databases">
        <title>Porphyromonas gingivicanis strain:COT-022_OH1391 Genome sequencing.</title>
        <authorList>
            <person name="Wallis C."/>
            <person name="Deusch O."/>
            <person name="O'Flynn C."/>
            <person name="Davis I."/>
            <person name="Jospin G."/>
            <person name="Darling A.E."/>
            <person name="Coil D.A."/>
            <person name="Alexiev A."/>
            <person name="Horsfall A."/>
            <person name="Kirkwood N."/>
            <person name="Harris S."/>
            <person name="Eisen J.A."/>
        </authorList>
    </citation>
    <scope>NUCLEOTIDE SEQUENCE [LARGE SCALE GENOMIC DNA]</scope>
    <source>
        <strain evidence="13">COT-022 OH1391</strain>
    </source>
</reference>
<dbReference type="InterPro" id="IPR027417">
    <property type="entry name" value="P-loop_NTPase"/>
</dbReference>
<dbReference type="InterPro" id="IPR004604">
    <property type="entry name" value="DNA_recomb/repair_RecN"/>
</dbReference>
<dbReference type="InterPro" id="IPR003395">
    <property type="entry name" value="RecF/RecN/SMC_N"/>
</dbReference>
<keyword evidence="5 9" id="KW-0227">DNA damage</keyword>
<dbReference type="AlphaFoldDB" id="A0A0A2G7A0"/>
<dbReference type="Gene3D" id="3.40.50.300">
    <property type="entry name" value="P-loop containing nucleotide triphosphate hydrolases"/>
    <property type="match status" value="2"/>
</dbReference>
<dbReference type="GO" id="GO:0043590">
    <property type="term" value="C:bacterial nucleoid"/>
    <property type="evidence" value="ECO:0007669"/>
    <property type="project" value="TreeGrafter"/>
</dbReference>
<evidence type="ECO:0000256" key="9">
    <source>
        <dbReference type="PIRNR" id="PIRNR003128"/>
    </source>
</evidence>
<organism evidence="12 13">
    <name type="scientific">Porphyromonas gingivicanis</name>
    <dbReference type="NCBI Taxonomy" id="266762"/>
    <lineage>
        <taxon>Bacteria</taxon>
        <taxon>Pseudomonadati</taxon>
        <taxon>Bacteroidota</taxon>
        <taxon>Bacteroidia</taxon>
        <taxon>Bacteroidales</taxon>
        <taxon>Porphyromonadaceae</taxon>
        <taxon>Porphyromonas</taxon>
    </lineage>
</organism>
<evidence type="ECO:0000313" key="13">
    <source>
        <dbReference type="Proteomes" id="UP000030134"/>
    </source>
</evidence>
<dbReference type="GO" id="GO:0009432">
    <property type="term" value="P:SOS response"/>
    <property type="evidence" value="ECO:0007669"/>
    <property type="project" value="TreeGrafter"/>
</dbReference>
<feature type="coiled-coil region" evidence="10">
    <location>
        <begin position="160"/>
        <end position="224"/>
    </location>
</feature>
<gene>
    <name evidence="12" type="ORF">HQ36_01365</name>
</gene>
<keyword evidence="4" id="KW-0547">Nucleotide-binding</keyword>
<keyword evidence="13" id="KW-1185">Reference proteome</keyword>
<keyword evidence="7 9" id="KW-0234">DNA repair</keyword>
<dbReference type="PANTHER" id="PTHR11059:SF0">
    <property type="entry name" value="DNA REPAIR PROTEIN RECN"/>
    <property type="match status" value="1"/>
</dbReference>
<dbReference type="PANTHER" id="PTHR11059">
    <property type="entry name" value="DNA REPAIR PROTEIN RECN"/>
    <property type="match status" value="1"/>
</dbReference>